<proteinExistence type="predicted"/>
<dbReference type="PANTHER" id="PTHR40081">
    <property type="entry name" value="CONCANAVALIN A-LIKE LECTIN/GLUCANASE"/>
    <property type="match status" value="1"/>
</dbReference>
<evidence type="ECO:0000259" key="1">
    <source>
        <dbReference type="Pfam" id="PF19501"/>
    </source>
</evidence>
<evidence type="ECO:0000259" key="3">
    <source>
        <dbReference type="Pfam" id="PF21346"/>
    </source>
</evidence>
<organism evidence="4 5">
    <name type="scientific">Hortaea werneckii</name>
    <name type="common">Black yeast</name>
    <name type="synonym">Cladosporium werneckii</name>
    <dbReference type="NCBI Taxonomy" id="91943"/>
    <lineage>
        <taxon>Eukaryota</taxon>
        <taxon>Fungi</taxon>
        <taxon>Dikarya</taxon>
        <taxon>Ascomycota</taxon>
        <taxon>Pezizomycotina</taxon>
        <taxon>Dothideomycetes</taxon>
        <taxon>Dothideomycetidae</taxon>
        <taxon>Mycosphaerellales</taxon>
        <taxon>Teratosphaeriaceae</taxon>
        <taxon>Hortaea</taxon>
    </lineage>
</organism>
<feature type="domain" description="PcRGLX/YetA-like central beta-sandwich" evidence="2">
    <location>
        <begin position="161"/>
        <end position="527"/>
    </location>
</feature>
<evidence type="ECO:0000259" key="2">
    <source>
        <dbReference type="Pfam" id="PF21345"/>
    </source>
</evidence>
<evidence type="ECO:0008006" key="6">
    <source>
        <dbReference type="Google" id="ProtNLM"/>
    </source>
</evidence>
<accession>A0A3M7HE15</accession>
<dbReference type="Proteomes" id="UP000269539">
    <property type="component" value="Unassembled WGS sequence"/>
</dbReference>
<dbReference type="InterPro" id="IPR048330">
    <property type="entry name" value="PcRGLX/YetA_2nd"/>
</dbReference>
<dbReference type="InterPro" id="IPR045793">
    <property type="entry name" value="PcRGLX/YetA-like"/>
</dbReference>
<reference evidence="4 5" key="1">
    <citation type="journal article" date="2018" name="BMC Genomics">
        <title>Genomic evidence for intraspecific hybridization in a clonal and extremely halotolerant yeast.</title>
        <authorList>
            <person name="Gostincar C."/>
            <person name="Stajich J.E."/>
            <person name="Zupancic J."/>
            <person name="Zalar P."/>
            <person name="Gunde-Cimerman N."/>
        </authorList>
    </citation>
    <scope>NUCLEOTIDE SEQUENCE [LARGE SCALE GENOMIC DNA]</scope>
    <source>
        <strain evidence="4 5">EXF-10513</strain>
    </source>
</reference>
<feature type="domain" description="PcRGLX/YetA-like N-terminal RIFT barrel" evidence="1">
    <location>
        <begin position="71"/>
        <end position="147"/>
    </location>
</feature>
<protein>
    <recommendedName>
        <fullName evidence="6">Tat pathway signal sequence domain protein</fullName>
    </recommendedName>
</protein>
<dbReference type="PANTHER" id="PTHR40081:SF1">
    <property type="entry name" value="TAT PATHWAY SIGNAL SEQUENCE DOMAIN PROTEIN"/>
    <property type="match status" value="1"/>
</dbReference>
<dbReference type="InterPro" id="IPR048331">
    <property type="entry name" value="PcRGLX/YetA_3rd"/>
</dbReference>
<dbReference type="AlphaFoldDB" id="A0A3M7HE15"/>
<dbReference type="EMBL" id="QWIO01000052">
    <property type="protein sequence ID" value="RMZ11651.1"/>
    <property type="molecule type" value="Genomic_DNA"/>
</dbReference>
<comment type="caution">
    <text evidence="4">The sequence shown here is derived from an EMBL/GenBank/DDBJ whole genome shotgun (WGS) entry which is preliminary data.</text>
</comment>
<name>A0A3M7HE15_HORWE</name>
<dbReference type="VEuPathDB" id="FungiDB:BTJ68_04850"/>
<evidence type="ECO:0000313" key="4">
    <source>
        <dbReference type="EMBL" id="RMZ11651.1"/>
    </source>
</evidence>
<feature type="domain" description="PcRGLX/YetA-like C-terminal alpha/alpha toroid" evidence="3">
    <location>
        <begin position="533"/>
        <end position="958"/>
    </location>
</feature>
<evidence type="ECO:0000313" key="5">
    <source>
        <dbReference type="Proteomes" id="UP000269539"/>
    </source>
</evidence>
<dbReference type="InterPro" id="IPR048329">
    <property type="entry name" value="PcRGLX_1st"/>
</dbReference>
<dbReference type="Pfam" id="PF21345">
    <property type="entry name" value="PcRGLX_2nd"/>
    <property type="match status" value="1"/>
</dbReference>
<gene>
    <name evidence="4" type="ORF">D0864_00932</name>
</gene>
<dbReference type="Pfam" id="PF21346">
    <property type="entry name" value="PcRGLX_3rd"/>
    <property type="match status" value="1"/>
</dbReference>
<dbReference type="Pfam" id="PF19501">
    <property type="entry name" value="PcRGLX_1st"/>
    <property type="match status" value="1"/>
</dbReference>
<sequence length="964" mass="107478">MSSRFMEGFLHDHHSPQYLLRLGVQALLQGASTYPSKEVRMPFLFRAGLAFSSLLAPVLTLPTNTSTGAESVNVSWLGRTPSYNSGTTFGLPWGEGRFYPNSTQFSLSDGAPLQSWVTSYWRDGSVKWTGHAIAESDNVHDQYVVTASAGSMNSSQSPGLQISDSGEAYAIDTGEMTVTFPKTGDALVSEIKSSAGKVLGQNGRLVLHSQSGIVEDPQDRANSSIDYFNFQSNIDNVTVSDKGPVRALVTVRGSHQVLDSGSHDDWLPFVVRFYLYANSKAIRIVHSLVYDGNANEDFISGVGLRFDVPLKGEELYNRHIRLAGLEGGLLNEAVKGLTGLRRDPGEEVRNAQFEGEQTPAVDTWDTRVSSRLQWIPSWNDYSLDQLSPDGFTLKKRTEPGQSWVTIPGSTRSGGLAYLGGATVGGLAVGLRDFWKRYPTGLDVRNAASDMGELTVWIYNPAAEPLDLRPYHDEMGLDTYEEQLDALEITYEDWEPGFATPFGIARTSELFVYAFDQTPTQERLSELTEHTNYPPVLHAEPEYIHETQALGNYWDLPSSAGGLAAKIESNMAFLNEFYQGQIEDRRWYGFLDYGDFMHTYDEDRHQWRYDIGGYAWDNSELSPDIFFWNYFLRTGREDVYRFAEALTRHTGEVDVYHIGDWKGLGTRHGVQHFGDSAKQARISTAQYRKVFYFISGGDERVGELLDETLDTDQTYSYLDPNRKVREDDWTPSPGSPSTIGLGTDWSALAASWLVEWERRGSRWQEAREKLTNTLTGIAELKNGFVTGSALYHDDDGTLDPPPTDPNNTGVVAVSHLSAVFGLAEVVAEIIQYYGDALPEGFEQAWLDYCYYYRAPTAEQESRYGESWGSSATLRQYHSRLLAYAAHRTGNQTLAQRAWSEFNADGLTTEEDWHVVRINGSEVLAPVDEGYVGEALISTNEAAMYGVAGIENLAFIADSLPEELER</sequence>